<evidence type="ECO:0000313" key="8">
    <source>
        <dbReference type="EMBL" id="WUV45655.1"/>
    </source>
</evidence>
<gene>
    <name evidence="8" type="ORF">OG563_42295</name>
</gene>
<name>A0ABZ1YTQ6_9NOCA</name>
<dbReference type="Proteomes" id="UP001432062">
    <property type="component" value="Chromosome"/>
</dbReference>
<evidence type="ECO:0000256" key="7">
    <source>
        <dbReference type="SAM" id="Phobius"/>
    </source>
</evidence>
<dbReference type="RefSeq" id="WP_329409090.1">
    <property type="nucleotide sequence ID" value="NZ_CP109441.1"/>
</dbReference>
<organism evidence="8 9">
    <name type="scientific">Nocardia vinacea</name>
    <dbReference type="NCBI Taxonomy" id="96468"/>
    <lineage>
        <taxon>Bacteria</taxon>
        <taxon>Bacillati</taxon>
        <taxon>Actinomycetota</taxon>
        <taxon>Actinomycetes</taxon>
        <taxon>Mycobacteriales</taxon>
        <taxon>Nocardiaceae</taxon>
        <taxon>Nocardia</taxon>
    </lineage>
</organism>
<dbReference type="Pfam" id="PF07681">
    <property type="entry name" value="DoxX"/>
    <property type="match status" value="1"/>
</dbReference>
<dbReference type="InterPro" id="IPR032808">
    <property type="entry name" value="DoxX"/>
</dbReference>
<reference evidence="8" key="1">
    <citation type="submission" date="2022-10" db="EMBL/GenBank/DDBJ databases">
        <title>The complete genomes of actinobacterial strains from the NBC collection.</title>
        <authorList>
            <person name="Joergensen T.S."/>
            <person name="Alvarez Arevalo M."/>
            <person name="Sterndorff E.B."/>
            <person name="Faurdal D."/>
            <person name="Vuksanovic O."/>
            <person name="Mourched A.-S."/>
            <person name="Charusanti P."/>
            <person name="Shaw S."/>
            <person name="Blin K."/>
            <person name="Weber T."/>
        </authorList>
    </citation>
    <scope>NUCLEOTIDE SEQUENCE</scope>
    <source>
        <strain evidence="8">NBC_01482</strain>
    </source>
</reference>
<dbReference type="EMBL" id="CP109441">
    <property type="protein sequence ID" value="WUV45655.1"/>
    <property type="molecule type" value="Genomic_DNA"/>
</dbReference>
<evidence type="ECO:0000313" key="9">
    <source>
        <dbReference type="Proteomes" id="UP001432062"/>
    </source>
</evidence>
<feature type="transmembrane region" description="Helical" evidence="7">
    <location>
        <begin position="64"/>
        <end position="90"/>
    </location>
</feature>
<accession>A0ABZ1YTQ6</accession>
<protein>
    <submittedName>
        <fullName evidence="8">DoxX family protein</fullName>
    </submittedName>
</protein>
<dbReference type="InterPro" id="IPR051907">
    <property type="entry name" value="DoxX-like_oxidoreductase"/>
</dbReference>
<comment type="subcellular location">
    <subcellularLocation>
        <location evidence="1">Cell membrane</location>
        <topology evidence="1">Multi-pass membrane protein</topology>
    </subcellularLocation>
</comment>
<evidence type="ECO:0000256" key="2">
    <source>
        <dbReference type="ARBA" id="ARBA00006679"/>
    </source>
</evidence>
<keyword evidence="4 7" id="KW-0812">Transmembrane</keyword>
<comment type="similarity">
    <text evidence="2">Belongs to the DoxX family.</text>
</comment>
<dbReference type="PANTHER" id="PTHR33452:SF1">
    <property type="entry name" value="INNER MEMBRANE PROTEIN YPHA-RELATED"/>
    <property type="match status" value="1"/>
</dbReference>
<dbReference type="PANTHER" id="PTHR33452">
    <property type="entry name" value="OXIDOREDUCTASE CATD-RELATED"/>
    <property type="match status" value="1"/>
</dbReference>
<keyword evidence="6 7" id="KW-0472">Membrane</keyword>
<feature type="transmembrane region" description="Helical" evidence="7">
    <location>
        <begin position="141"/>
        <end position="161"/>
    </location>
</feature>
<evidence type="ECO:0000256" key="6">
    <source>
        <dbReference type="ARBA" id="ARBA00023136"/>
    </source>
</evidence>
<evidence type="ECO:0000256" key="3">
    <source>
        <dbReference type="ARBA" id="ARBA00022475"/>
    </source>
</evidence>
<evidence type="ECO:0000256" key="5">
    <source>
        <dbReference type="ARBA" id="ARBA00022989"/>
    </source>
</evidence>
<evidence type="ECO:0000256" key="4">
    <source>
        <dbReference type="ARBA" id="ARBA00022692"/>
    </source>
</evidence>
<keyword evidence="9" id="KW-1185">Reference proteome</keyword>
<sequence length="166" mass="16548">MNSVDGAALVIRLVVGLTMAAHGYNHLFGGGGVAGTTRWFAGLGMRPARVHAVLSGVGELAAGLALAVGFCTLPAAAFVIGTMVVAGVTAHRRNGFFVFKDGFEYVLSIAVVCAAVALLGPGQVSVDHLLARSGDTGGGPAALAVVLAGLGGAIVLLAACWRPNRA</sequence>
<proteinExistence type="inferred from homology"/>
<feature type="transmembrane region" description="Helical" evidence="7">
    <location>
        <begin position="102"/>
        <end position="121"/>
    </location>
</feature>
<keyword evidence="3" id="KW-1003">Cell membrane</keyword>
<keyword evidence="5 7" id="KW-1133">Transmembrane helix</keyword>
<evidence type="ECO:0000256" key="1">
    <source>
        <dbReference type="ARBA" id="ARBA00004651"/>
    </source>
</evidence>